<name>A0A5B7FWB4_PORTR</name>
<accession>A0A5B7FWB4</accession>
<keyword evidence="2" id="KW-1185">Reference proteome</keyword>
<comment type="caution">
    <text evidence="1">The sequence shown here is derived from an EMBL/GenBank/DDBJ whole genome shotgun (WGS) entry which is preliminary data.</text>
</comment>
<dbReference type="Proteomes" id="UP000324222">
    <property type="component" value="Unassembled WGS sequence"/>
</dbReference>
<gene>
    <name evidence="1" type="ORF">E2C01_043376</name>
</gene>
<protein>
    <submittedName>
        <fullName evidence="1">Uncharacterized protein</fullName>
    </submittedName>
</protein>
<organism evidence="1 2">
    <name type="scientific">Portunus trituberculatus</name>
    <name type="common">Swimming crab</name>
    <name type="synonym">Neptunus trituberculatus</name>
    <dbReference type="NCBI Taxonomy" id="210409"/>
    <lineage>
        <taxon>Eukaryota</taxon>
        <taxon>Metazoa</taxon>
        <taxon>Ecdysozoa</taxon>
        <taxon>Arthropoda</taxon>
        <taxon>Crustacea</taxon>
        <taxon>Multicrustacea</taxon>
        <taxon>Malacostraca</taxon>
        <taxon>Eumalacostraca</taxon>
        <taxon>Eucarida</taxon>
        <taxon>Decapoda</taxon>
        <taxon>Pleocyemata</taxon>
        <taxon>Brachyura</taxon>
        <taxon>Eubrachyura</taxon>
        <taxon>Portunoidea</taxon>
        <taxon>Portunidae</taxon>
        <taxon>Portuninae</taxon>
        <taxon>Portunus</taxon>
    </lineage>
</organism>
<evidence type="ECO:0000313" key="2">
    <source>
        <dbReference type="Proteomes" id="UP000324222"/>
    </source>
</evidence>
<proteinExistence type="predicted"/>
<sequence length="138" mass="15297">MSRVCMPVLGKGDWNSSVNRIRKIDRIRARVCVVQRGRVCSGGLRGKMSCRRSASAVTSEAAPVIASFEAGRIGSFQAKQNSNAINEALWLEGTSAWDSPFFTRKEKENDTHDPIPAILGCVRELRVCITFSVSYFQQ</sequence>
<reference evidence="1 2" key="1">
    <citation type="submission" date="2019-05" db="EMBL/GenBank/DDBJ databases">
        <title>Another draft genome of Portunus trituberculatus and its Hox gene families provides insights of decapod evolution.</title>
        <authorList>
            <person name="Jeong J.-H."/>
            <person name="Song I."/>
            <person name="Kim S."/>
            <person name="Choi T."/>
            <person name="Kim D."/>
            <person name="Ryu S."/>
            <person name="Kim W."/>
        </authorList>
    </citation>
    <scope>NUCLEOTIDE SEQUENCE [LARGE SCALE GENOMIC DNA]</scope>
    <source>
        <tissue evidence="1">Muscle</tissue>
    </source>
</reference>
<dbReference type="AlphaFoldDB" id="A0A5B7FWB4"/>
<evidence type="ECO:0000313" key="1">
    <source>
        <dbReference type="EMBL" id="MPC49569.1"/>
    </source>
</evidence>
<dbReference type="EMBL" id="VSRR010008958">
    <property type="protein sequence ID" value="MPC49569.1"/>
    <property type="molecule type" value="Genomic_DNA"/>
</dbReference>